<accession>A0A5N6NJE6</accession>
<organism evidence="2 3">
    <name type="scientific">Mikania micrantha</name>
    <name type="common">bitter vine</name>
    <dbReference type="NCBI Taxonomy" id="192012"/>
    <lineage>
        <taxon>Eukaryota</taxon>
        <taxon>Viridiplantae</taxon>
        <taxon>Streptophyta</taxon>
        <taxon>Embryophyta</taxon>
        <taxon>Tracheophyta</taxon>
        <taxon>Spermatophyta</taxon>
        <taxon>Magnoliopsida</taxon>
        <taxon>eudicotyledons</taxon>
        <taxon>Gunneridae</taxon>
        <taxon>Pentapetalae</taxon>
        <taxon>asterids</taxon>
        <taxon>campanulids</taxon>
        <taxon>Asterales</taxon>
        <taxon>Asteraceae</taxon>
        <taxon>Asteroideae</taxon>
        <taxon>Heliantheae alliance</taxon>
        <taxon>Eupatorieae</taxon>
        <taxon>Mikania</taxon>
    </lineage>
</organism>
<evidence type="ECO:0000256" key="1">
    <source>
        <dbReference type="SAM" id="MobiDB-lite"/>
    </source>
</evidence>
<proteinExistence type="predicted"/>
<sequence>MSRNDDRNRKIRENRFKTRKLGLLGFSGTHRGTRCSHRRNHSGTRQASREFAPEILHAIGGLLEAPHWRIEACLSLGSSKNHHHLTIAEVPCYPEALEAVITIILKI</sequence>
<dbReference type="EMBL" id="SZYD01000011">
    <property type="protein sequence ID" value="KAD4888305.1"/>
    <property type="molecule type" value="Genomic_DNA"/>
</dbReference>
<dbReference type="AlphaFoldDB" id="A0A5N6NJE6"/>
<protein>
    <submittedName>
        <fullName evidence="2">Uncharacterized protein</fullName>
    </submittedName>
</protein>
<evidence type="ECO:0000313" key="2">
    <source>
        <dbReference type="EMBL" id="KAD4888305.1"/>
    </source>
</evidence>
<evidence type="ECO:0000313" key="3">
    <source>
        <dbReference type="Proteomes" id="UP000326396"/>
    </source>
</evidence>
<dbReference type="Proteomes" id="UP000326396">
    <property type="component" value="Linkage Group LG19"/>
</dbReference>
<feature type="region of interest" description="Disordered" evidence="1">
    <location>
        <begin position="27"/>
        <end position="47"/>
    </location>
</feature>
<name>A0A5N6NJE6_9ASTR</name>
<comment type="caution">
    <text evidence="2">The sequence shown here is derived from an EMBL/GenBank/DDBJ whole genome shotgun (WGS) entry which is preliminary data.</text>
</comment>
<feature type="compositionally biased region" description="Basic residues" evidence="1">
    <location>
        <begin position="31"/>
        <end position="42"/>
    </location>
</feature>
<keyword evidence="3" id="KW-1185">Reference proteome</keyword>
<reference evidence="2 3" key="1">
    <citation type="submission" date="2019-05" db="EMBL/GenBank/DDBJ databases">
        <title>Mikania micrantha, genome provides insights into the molecular mechanism of rapid growth.</title>
        <authorList>
            <person name="Liu B."/>
        </authorList>
    </citation>
    <scope>NUCLEOTIDE SEQUENCE [LARGE SCALE GENOMIC DNA]</scope>
    <source>
        <strain evidence="2">NLD-2019</strain>
        <tissue evidence="2">Leaf</tissue>
    </source>
</reference>
<gene>
    <name evidence="2" type="ORF">E3N88_20378</name>
</gene>